<keyword evidence="1" id="KW-1277">Toxin-antitoxin system</keyword>
<dbReference type="GO" id="GO:0046872">
    <property type="term" value="F:metal ion binding"/>
    <property type="evidence" value="ECO:0007669"/>
    <property type="project" value="UniProtKB-KW"/>
</dbReference>
<feature type="domain" description="PIN" evidence="5">
    <location>
        <begin position="3"/>
        <end position="122"/>
    </location>
</feature>
<keyword evidence="3" id="KW-0479">Metal-binding</keyword>
<dbReference type="EMBL" id="AP011753">
    <property type="protein sequence ID" value="BAL56619.1"/>
    <property type="molecule type" value="Genomic_DNA"/>
</dbReference>
<evidence type="ECO:0000256" key="3">
    <source>
        <dbReference type="ARBA" id="ARBA00022723"/>
    </source>
</evidence>
<reference evidence="6" key="2">
    <citation type="journal article" date="2012" name="PLoS ONE">
        <title>A Deeply Branching Thermophilic Bacterium with an Ancient Acetyl-CoA Pathway Dominates a Subsurface Ecosystem.</title>
        <authorList>
            <person name="Takami H."/>
            <person name="Noguchi H."/>
            <person name="Takaki Y."/>
            <person name="Uchiyama I."/>
            <person name="Toyoda A."/>
            <person name="Nishi S."/>
            <person name="Chee G.-J."/>
            <person name="Arai W."/>
            <person name="Nunoura T."/>
            <person name="Itoh T."/>
            <person name="Hattori M."/>
            <person name="Takai K."/>
        </authorList>
    </citation>
    <scope>NUCLEOTIDE SEQUENCE</scope>
</reference>
<evidence type="ECO:0000313" key="6">
    <source>
        <dbReference type="EMBL" id="BAL56619.1"/>
    </source>
</evidence>
<proteinExistence type="inferred from homology"/>
<dbReference type="GO" id="GO:0016787">
    <property type="term" value="F:hydrolase activity"/>
    <property type="evidence" value="ECO:0007669"/>
    <property type="project" value="UniProtKB-KW"/>
</dbReference>
<reference evidence="6" key="1">
    <citation type="journal article" date="2005" name="Environ. Microbiol.">
        <title>Genetic and functional properties of uncultivated thermophilic crenarchaeotes from a subsurface gold mine as revealed by analysis of genome fragments.</title>
        <authorList>
            <person name="Nunoura T."/>
            <person name="Hirayama H."/>
            <person name="Takami H."/>
            <person name="Oida H."/>
            <person name="Nishi S."/>
            <person name="Shimamura S."/>
            <person name="Suzuki Y."/>
            <person name="Inagaki F."/>
            <person name="Takai K."/>
            <person name="Nealson K.H."/>
            <person name="Horikoshi K."/>
        </authorList>
    </citation>
    <scope>NUCLEOTIDE SEQUENCE</scope>
</reference>
<dbReference type="SUPFAM" id="SSF88723">
    <property type="entry name" value="PIN domain-like"/>
    <property type="match status" value="1"/>
</dbReference>
<dbReference type="PANTHER" id="PTHR35901:SF1">
    <property type="entry name" value="EXONUCLEASE VAPC9"/>
    <property type="match status" value="1"/>
</dbReference>
<dbReference type="GO" id="GO:0004540">
    <property type="term" value="F:RNA nuclease activity"/>
    <property type="evidence" value="ECO:0007669"/>
    <property type="project" value="InterPro"/>
</dbReference>
<evidence type="ECO:0000259" key="5">
    <source>
        <dbReference type="Pfam" id="PF01850"/>
    </source>
</evidence>
<keyword evidence="2" id="KW-0540">Nuclease</keyword>
<keyword evidence="4" id="KW-0378">Hydrolase</keyword>
<sequence>MFVLDASVHLNALNPAEAGSAESQALLERLFGRPWPVFSPTLLLVEVAAAVARVFNDPGQGMAVARALRGLPGQVWVGLDEGLAEEAARLAAEHRLRGADGVYAAVARRYGAALVTLDRQQLERLPPDLPVLTPAQALARLEAEAVR</sequence>
<evidence type="ECO:0000256" key="2">
    <source>
        <dbReference type="ARBA" id="ARBA00022722"/>
    </source>
</evidence>
<dbReference type="HAMAP" id="MF_00265">
    <property type="entry name" value="VapC_Nob1"/>
    <property type="match status" value="1"/>
</dbReference>
<dbReference type="InterPro" id="IPR002716">
    <property type="entry name" value="PIN_dom"/>
</dbReference>
<dbReference type="InterPro" id="IPR022907">
    <property type="entry name" value="VapC_family"/>
</dbReference>
<dbReference type="InterPro" id="IPR029060">
    <property type="entry name" value="PIN-like_dom_sf"/>
</dbReference>
<gene>
    <name evidence="6" type="ORF">HGMM_F41E03C30</name>
</gene>
<accession>H5SKD3</accession>
<dbReference type="InterPro" id="IPR051619">
    <property type="entry name" value="TypeII_TA_RNase_PINc/VapC"/>
</dbReference>
<dbReference type="AlphaFoldDB" id="H5SKD3"/>
<name>H5SKD3_9ZZZZ</name>
<evidence type="ECO:0000256" key="1">
    <source>
        <dbReference type="ARBA" id="ARBA00022649"/>
    </source>
</evidence>
<organism evidence="6">
    <name type="scientific">uncultured prokaryote</name>
    <dbReference type="NCBI Taxonomy" id="198431"/>
    <lineage>
        <taxon>unclassified sequences</taxon>
        <taxon>environmental samples</taxon>
    </lineage>
</organism>
<dbReference type="PANTHER" id="PTHR35901">
    <property type="entry name" value="RIBONUCLEASE VAPC3"/>
    <property type="match status" value="1"/>
</dbReference>
<dbReference type="Pfam" id="PF01850">
    <property type="entry name" value="PIN"/>
    <property type="match status" value="1"/>
</dbReference>
<evidence type="ECO:0000256" key="4">
    <source>
        <dbReference type="ARBA" id="ARBA00022801"/>
    </source>
</evidence>
<protein>
    <submittedName>
        <fullName evidence="6">PilT domain-containing protein</fullName>
    </submittedName>
</protein>
<dbReference type="Gene3D" id="3.40.50.1010">
    <property type="entry name" value="5'-nuclease"/>
    <property type="match status" value="1"/>
</dbReference>